<feature type="transmembrane region" description="Helical" evidence="8">
    <location>
        <begin position="187"/>
        <end position="207"/>
    </location>
</feature>
<feature type="transmembrane region" description="Helical" evidence="8">
    <location>
        <begin position="47"/>
        <end position="70"/>
    </location>
</feature>
<keyword evidence="3 8" id="KW-0812">Transmembrane</keyword>
<dbReference type="EMBL" id="JAFIQO010000111">
    <property type="protein sequence ID" value="MBP0056804.1"/>
    <property type="molecule type" value="Genomic_DNA"/>
</dbReference>
<comment type="function">
    <text evidence="8 9">Involved in peptidoglycan biosynthesis. Transports lipid-linked peptidoglycan precursors from the inner to the outer leaflet of the cytoplasmic membrane.</text>
</comment>
<keyword evidence="7 8" id="KW-0472">Membrane</keyword>
<dbReference type="Pfam" id="PF03023">
    <property type="entry name" value="MurJ"/>
    <property type="match status" value="1"/>
</dbReference>
<sequence>MKKSGNLFYKTIQLIIAAFIGKGLGFVREMVLAYFYGASHVSDVYVAVQNIPAIIFTLFGTAVTTGFIPLYSEISVKKGKKEADKFANNVFNVFLVLAIILSFLGVFFSEQLVKIFAGGFNGETFILCNQFAKIIMPTSLAIILVYVYNAYLQIEGYFNQNSLMNVPYNIVQILFIAIGFYTENVYVLAIGLLIASYSQFTYLAILVKTKTSFKHQKILKVRDPAIKEMLILVGPVFISTGVNQLNTIVDRALASGLVEGSVSALNYSSEVANIVTQVIILSLTTILYPQMTRLFASDNREEQSNFTEKYINIVSLIVMPLTGLIFIFSKEIVQILFGRGAFDANTVEFVSKALKIYALGIVGASFRDVLNKVFYSMKNTVIPMVNGVIAVACNIGMNFALVGEYKYLGLATATALSSTICTILLFIQLVKKLDGLQLGEIGKEFLLSVLGTGIMSVVVYGSLNLFKTSSDFLRCLIGGLIGILVYIIILAVVREKNIMNLLQKMKK</sequence>
<evidence type="ECO:0000256" key="5">
    <source>
        <dbReference type="ARBA" id="ARBA00022984"/>
    </source>
</evidence>
<reference evidence="10 11" key="1">
    <citation type="submission" date="2021-02" db="EMBL/GenBank/DDBJ databases">
        <title>Lactate utilizing bacteria of the human gut.</title>
        <authorList>
            <person name="Sheridan P.O."/>
        </authorList>
    </citation>
    <scope>NUCLEOTIDE SEQUENCE [LARGE SCALE GENOMIC DNA]</scope>
    <source>
        <strain evidence="10 11">HTF-83D</strain>
    </source>
</reference>
<feature type="transmembrane region" description="Helical" evidence="8">
    <location>
        <begin position="7"/>
        <end position="27"/>
    </location>
</feature>
<dbReference type="HAMAP" id="MF_02078">
    <property type="entry name" value="MurJ_MviN"/>
    <property type="match status" value="1"/>
</dbReference>
<feature type="transmembrane region" description="Helical" evidence="8">
    <location>
        <begin position="447"/>
        <end position="466"/>
    </location>
</feature>
<evidence type="ECO:0000256" key="4">
    <source>
        <dbReference type="ARBA" id="ARBA00022960"/>
    </source>
</evidence>
<evidence type="ECO:0000313" key="10">
    <source>
        <dbReference type="EMBL" id="MBP0056804.1"/>
    </source>
</evidence>
<feature type="transmembrane region" description="Helical" evidence="8">
    <location>
        <begin position="472"/>
        <end position="493"/>
    </location>
</feature>
<dbReference type="CDD" id="cd13123">
    <property type="entry name" value="MATE_MurJ_like"/>
    <property type="match status" value="1"/>
</dbReference>
<evidence type="ECO:0000256" key="3">
    <source>
        <dbReference type="ARBA" id="ARBA00022692"/>
    </source>
</evidence>
<keyword evidence="11" id="KW-1185">Reference proteome</keyword>
<feature type="transmembrane region" description="Helical" evidence="8">
    <location>
        <begin position="90"/>
        <end position="110"/>
    </location>
</feature>
<keyword evidence="8 9" id="KW-0813">Transport</keyword>
<accession>A0ABS3ZHL3</accession>
<comment type="subcellular location">
    <subcellularLocation>
        <location evidence="1 8">Cell membrane</location>
        <topology evidence="1 8">Multi-pass membrane protein</topology>
    </subcellularLocation>
</comment>
<evidence type="ECO:0000256" key="9">
    <source>
        <dbReference type="PIRNR" id="PIRNR002869"/>
    </source>
</evidence>
<comment type="pathway">
    <text evidence="8">Cell wall biogenesis; peptidoglycan biosynthesis.</text>
</comment>
<evidence type="ECO:0000256" key="1">
    <source>
        <dbReference type="ARBA" id="ARBA00004651"/>
    </source>
</evidence>
<dbReference type="Proteomes" id="UP001315001">
    <property type="component" value="Unassembled WGS sequence"/>
</dbReference>
<feature type="transmembrane region" description="Helical" evidence="8">
    <location>
        <begin position="381"/>
        <end position="401"/>
    </location>
</feature>
<keyword evidence="8 9" id="KW-0961">Cell wall biogenesis/degradation</keyword>
<proteinExistence type="inferred from homology"/>
<dbReference type="PANTHER" id="PTHR47019:SF1">
    <property type="entry name" value="LIPID II FLIPPASE MURJ"/>
    <property type="match status" value="1"/>
</dbReference>
<feature type="transmembrane region" description="Helical" evidence="8">
    <location>
        <begin position="163"/>
        <end position="181"/>
    </location>
</feature>
<dbReference type="InterPro" id="IPR051050">
    <property type="entry name" value="Lipid_II_flippase_MurJ/MviN"/>
</dbReference>
<evidence type="ECO:0000256" key="2">
    <source>
        <dbReference type="ARBA" id="ARBA00022475"/>
    </source>
</evidence>
<dbReference type="NCBIfam" id="TIGR01695">
    <property type="entry name" value="murJ_mviN"/>
    <property type="match status" value="1"/>
</dbReference>
<dbReference type="PRINTS" id="PR01806">
    <property type="entry name" value="VIRFACTRMVIN"/>
</dbReference>
<feature type="transmembrane region" description="Helical" evidence="8">
    <location>
        <begin position="310"/>
        <end position="329"/>
    </location>
</feature>
<organism evidence="10 11">
    <name type="scientific">Anaerobutyricum soehngenii</name>
    <dbReference type="NCBI Taxonomy" id="105843"/>
    <lineage>
        <taxon>Bacteria</taxon>
        <taxon>Bacillati</taxon>
        <taxon>Bacillota</taxon>
        <taxon>Clostridia</taxon>
        <taxon>Lachnospirales</taxon>
        <taxon>Lachnospiraceae</taxon>
        <taxon>Anaerobutyricum</taxon>
    </lineage>
</organism>
<evidence type="ECO:0000256" key="7">
    <source>
        <dbReference type="ARBA" id="ARBA00023136"/>
    </source>
</evidence>
<name>A0ABS3ZHL3_9FIRM</name>
<keyword evidence="6 8" id="KW-1133">Transmembrane helix</keyword>
<keyword evidence="4 8" id="KW-0133">Cell shape</keyword>
<keyword evidence="5 8" id="KW-0573">Peptidoglycan synthesis</keyword>
<evidence type="ECO:0000256" key="8">
    <source>
        <dbReference type="HAMAP-Rule" id="MF_02078"/>
    </source>
</evidence>
<evidence type="ECO:0000256" key="6">
    <source>
        <dbReference type="ARBA" id="ARBA00022989"/>
    </source>
</evidence>
<dbReference type="InterPro" id="IPR004268">
    <property type="entry name" value="MurJ"/>
</dbReference>
<feature type="transmembrane region" description="Helical" evidence="8">
    <location>
        <begin position="407"/>
        <end position="427"/>
    </location>
</feature>
<dbReference type="PANTHER" id="PTHR47019">
    <property type="entry name" value="LIPID II FLIPPASE MURJ"/>
    <property type="match status" value="1"/>
</dbReference>
<evidence type="ECO:0000313" key="11">
    <source>
        <dbReference type="Proteomes" id="UP001315001"/>
    </source>
</evidence>
<keyword evidence="2 8" id="KW-1003">Cell membrane</keyword>
<gene>
    <name evidence="8 10" type="primary">murJ</name>
    <name evidence="10" type="ORF">JYQ75_05230</name>
</gene>
<comment type="caution">
    <text evidence="10">The sequence shown here is derived from an EMBL/GenBank/DDBJ whole genome shotgun (WGS) entry which is preliminary data.</text>
</comment>
<dbReference type="RefSeq" id="WP_209293306.1">
    <property type="nucleotide sequence ID" value="NZ_JAFIQO010000111.1"/>
</dbReference>
<protein>
    <recommendedName>
        <fullName evidence="8">Probable lipid II flippase MurJ</fullName>
    </recommendedName>
</protein>
<comment type="similarity">
    <text evidence="8 9">Belongs to the MurJ/MviN family.</text>
</comment>
<comment type="caution">
    <text evidence="8">Lacks conserved residue(s) required for the propagation of feature annotation.</text>
</comment>
<dbReference type="PIRSF" id="PIRSF002869">
    <property type="entry name" value="MviN"/>
    <property type="match status" value="1"/>
</dbReference>
<feature type="transmembrane region" description="Helical" evidence="8">
    <location>
        <begin position="130"/>
        <end position="151"/>
    </location>
</feature>